<feature type="region of interest" description="Disordered" evidence="1">
    <location>
        <begin position="1"/>
        <end position="20"/>
    </location>
</feature>
<dbReference type="PANTHER" id="PTHR33095:SF111">
    <property type="entry name" value="OS02G0134200 PROTEIN"/>
    <property type="match status" value="1"/>
</dbReference>
<feature type="region of interest" description="Disordered" evidence="1">
    <location>
        <begin position="96"/>
        <end position="149"/>
    </location>
</feature>
<dbReference type="Pfam" id="PF07816">
    <property type="entry name" value="DUF1645"/>
    <property type="match status" value="1"/>
</dbReference>
<dbReference type="Proteomes" id="UP001412067">
    <property type="component" value="Unassembled WGS sequence"/>
</dbReference>
<evidence type="ECO:0000256" key="1">
    <source>
        <dbReference type="SAM" id="MobiDB-lite"/>
    </source>
</evidence>
<proteinExistence type="predicted"/>
<keyword evidence="3" id="KW-1185">Reference proteome</keyword>
<comment type="caution">
    <text evidence="2">The sequence shown here is derived from an EMBL/GenBank/DDBJ whole genome shotgun (WGS) entry which is preliminary data.</text>
</comment>
<gene>
    <name evidence="2" type="ORF">KSP40_PGU000179</name>
</gene>
<sequence length="268" mass="30020">MDELKGNSGEAAELSKKTPAEIVIEENDDFEFTFSIESESGLFLDVTADEIFNNGRLLPVYPLFQRDLMDNNETLGEDEEEKLEEGVSRLALKYETRDERSRSETSALSVSPREEDRERHRRLASENLVWESKSAPQSPNRWRKSSSTGSEGARKWKLRDLVVGRSRSDGKERFVVIPPSEKEKKSLRNLNCLAKSAPTGAEKKNKSGKAKGDGLKEMDIVTAHRIYYGRAGSGVGPTATSGTSRRSFLPYRQELLGGIFGSTKHNLF</sequence>
<name>A0ABR2LGB4_9ASPA</name>
<dbReference type="PANTHER" id="PTHR33095">
    <property type="entry name" value="OS07G0619500 PROTEIN"/>
    <property type="match status" value="1"/>
</dbReference>
<organism evidence="2 3">
    <name type="scientific">Platanthera guangdongensis</name>
    <dbReference type="NCBI Taxonomy" id="2320717"/>
    <lineage>
        <taxon>Eukaryota</taxon>
        <taxon>Viridiplantae</taxon>
        <taxon>Streptophyta</taxon>
        <taxon>Embryophyta</taxon>
        <taxon>Tracheophyta</taxon>
        <taxon>Spermatophyta</taxon>
        <taxon>Magnoliopsida</taxon>
        <taxon>Liliopsida</taxon>
        <taxon>Asparagales</taxon>
        <taxon>Orchidaceae</taxon>
        <taxon>Orchidoideae</taxon>
        <taxon>Orchideae</taxon>
        <taxon>Orchidinae</taxon>
        <taxon>Platanthera</taxon>
    </lineage>
</organism>
<reference evidence="2 3" key="1">
    <citation type="journal article" date="2022" name="Nat. Plants">
        <title>Genomes of leafy and leafless Platanthera orchids illuminate the evolution of mycoheterotrophy.</title>
        <authorList>
            <person name="Li M.H."/>
            <person name="Liu K.W."/>
            <person name="Li Z."/>
            <person name="Lu H.C."/>
            <person name="Ye Q.L."/>
            <person name="Zhang D."/>
            <person name="Wang J.Y."/>
            <person name="Li Y.F."/>
            <person name="Zhong Z.M."/>
            <person name="Liu X."/>
            <person name="Yu X."/>
            <person name="Liu D.K."/>
            <person name="Tu X.D."/>
            <person name="Liu B."/>
            <person name="Hao Y."/>
            <person name="Liao X.Y."/>
            <person name="Jiang Y.T."/>
            <person name="Sun W.H."/>
            <person name="Chen J."/>
            <person name="Chen Y.Q."/>
            <person name="Ai Y."/>
            <person name="Zhai J.W."/>
            <person name="Wu S.S."/>
            <person name="Zhou Z."/>
            <person name="Hsiao Y.Y."/>
            <person name="Wu W.L."/>
            <person name="Chen Y.Y."/>
            <person name="Lin Y.F."/>
            <person name="Hsu J.L."/>
            <person name="Li C.Y."/>
            <person name="Wang Z.W."/>
            <person name="Zhao X."/>
            <person name="Zhong W.Y."/>
            <person name="Ma X.K."/>
            <person name="Ma L."/>
            <person name="Huang J."/>
            <person name="Chen G.Z."/>
            <person name="Huang M.Z."/>
            <person name="Huang L."/>
            <person name="Peng D.H."/>
            <person name="Luo Y.B."/>
            <person name="Zou S.Q."/>
            <person name="Chen S.P."/>
            <person name="Lan S."/>
            <person name="Tsai W.C."/>
            <person name="Van de Peer Y."/>
            <person name="Liu Z.J."/>
        </authorList>
    </citation>
    <scope>NUCLEOTIDE SEQUENCE [LARGE SCALE GENOMIC DNA]</scope>
    <source>
        <strain evidence="2">Lor288</strain>
    </source>
</reference>
<evidence type="ECO:0000313" key="2">
    <source>
        <dbReference type="EMBL" id="KAK8939992.1"/>
    </source>
</evidence>
<protein>
    <submittedName>
        <fullName evidence="2">Uncharacterized protein</fullName>
    </submittedName>
</protein>
<accession>A0ABR2LGB4</accession>
<dbReference type="InterPro" id="IPR012442">
    <property type="entry name" value="DUF1645_plant"/>
</dbReference>
<feature type="compositionally biased region" description="Polar residues" evidence="1">
    <location>
        <begin position="134"/>
        <end position="149"/>
    </location>
</feature>
<evidence type="ECO:0000313" key="3">
    <source>
        <dbReference type="Proteomes" id="UP001412067"/>
    </source>
</evidence>
<dbReference type="EMBL" id="JBBWWR010000020">
    <property type="protein sequence ID" value="KAK8939992.1"/>
    <property type="molecule type" value="Genomic_DNA"/>
</dbReference>